<comment type="caution">
    <text evidence="1">The sequence shown here is derived from an EMBL/GenBank/DDBJ whole genome shotgun (WGS) entry which is preliminary data.</text>
</comment>
<name>A0A7J8R5H3_GOSDV</name>
<proteinExistence type="predicted"/>
<dbReference type="AlphaFoldDB" id="A0A7J8R5H3"/>
<accession>A0A7J8R5H3</accession>
<keyword evidence="2" id="KW-1185">Reference proteome</keyword>
<evidence type="ECO:0000313" key="1">
    <source>
        <dbReference type="EMBL" id="MBA0609064.1"/>
    </source>
</evidence>
<sequence>MLMRHSLNCLTDFIRGLLQFRQFWQKHSGH</sequence>
<evidence type="ECO:0000313" key="2">
    <source>
        <dbReference type="Proteomes" id="UP000593561"/>
    </source>
</evidence>
<protein>
    <submittedName>
        <fullName evidence="1">Uncharacterized protein</fullName>
    </submittedName>
</protein>
<reference evidence="1 2" key="1">
    <citation type="journal article" date="2019" name="Genome Biol. Evol.">
        <title>Insights into the evolution of the New World diploid cottons (Gossypium, subgenus Houzingenia) based on genome sequencing.</title>
        <authorList>
            <person name="Grover C.E."/>
            <person name="Arick M.A. 2nd"/>
            <person name="Thrash A."/>
            <person name="Conover J.L."/>
            <person name="Sanders W.S."/>
            <person name="Peterson D.G."/>
            <person name="Frelichowski J.E."/>
            <person name="Scheffler J.A."/>
            <person name="Scheffler B.E."/>
            <person name="Wendel J.F."/>
        </authorList>
    </citation>
    <scope>NUCLEOTIDE SEQUENCE [LARGE SCALE GENOMIC DNA]</scope>
    <source>
        <strain evidence="1">27</strain>
        <tissue evidence="1">Leaf</tissue>
    </source>
</reference>
<organism evidence="1 2">
    <name type="scientific">Gossypium davidsonii</name>
    <name type="common">Davidson's cotton</name>
    <name type="synonym">Gossypium klotzschianum subsp. davidsonii</name>
    <dbReference type="NCBI Taxonomy" id="34287"/>
    <lineage>
        <taxon>Eukaryota</taxon>
        <taxon>Viridiplantae</taxon>
        <taxon>Streptophyta</taxon>
        <taxon>Embryophyta</taxon>
        <taxon>Tracheophyta</taxon>
        <taxon>Spermatophyta</taxon>
        <taxon>Magnoliopsida</taxon>
        <taxon>eudicotyledons</taxon>
        <taxon>Gunneridae</taxon>
        <taxon>Pentapetalae</taxon>
        <taxon>rosids</taxon>
        <taxon>malvids</taxon>
        <taxon>Malvales</taxon>
        <taxon>Malvaceae</taxon>
        <taxon>Malvoideae</taxon>
        <taxon>Gossypium</taxon>
    </lineage>
</organism>
<dbReference type="Proteomes" id="UP000593561">
    <property type="component" value="Unassembled WGS sequence"/>
</dbReference>
<dbReference type="EMBL" id="JABFAC010000003">
    <property type="protein sequence ID" value="MBA0609064.1"/>
    <property type="molecule type" value="Genomic_DNA"/>
</dbReference>
<gene>
    <name evidence="1" type="ORF">Godav_021187</name>
</gene>